<proteinExistence type="predicted"/>
<organism evidence="3 4">
    <name type="scientific">Candidatus Borkfalkia ceftriaxoniphila</name>
    <dbReference type="NCBI Taxonomy" id="2508949"/>
    <lineage>
        <taxon>Bacteria</taxon>
        <taxon>Bacillati</taxon>
        <taxon>Bacillota</taxon>
        <taxon>Clostridia</taxon>
        <taxon>Christensenellales</taxon>
        <taxon>Christensenellaceae</taxon>
        <taxon>Candidatus Borkfalkia</taxon>
    </lineage>
</organism>
<keyword evidence="4" id="KW-1185">Reference proteome</keyword>
<reference evidence="3 4" key="1">
    <citation type="journal article" date="2019" name="Gut">
        <title>Antibiotics-induced monodominance of a novel gut bacterial order.</title>
        <authorList>
            <person name="Hildebrand F."/>
            <person name="Moitinho-Silva L."/>
            <person name="Blasche S."/>
            <person name="Jahn M.T."/>
            <person name="Gossmann T.I."/>
            <person name="Heuerta-Cepas J."/>
            <person name="Hercog R."/>
            <person name="Luetge M."/>
            <person name="Bahram M."/>
            <person name="Pryszlak A."/>
            <person name="Alves R.J."/>
            <person name="Waszak S.M."/>
            <person name="Zhu A."/>
            <person name="Ye L."/>
            <person name="Costea P.I."/>
            <person name="Aalvink S."/>
            <person name="Belzer C."/>
            <person name="Forslund S.K."/>
            <person name="Sunagawa S."/>
            <person name="Hentschel U."/>
            <person name="Merten C."/>
            <person name="Patil K.R."/>
            <person name="Benes V."/>
            <person name="Bork P."/>
        </authorList>
    </citation>
    <scope>NUCLEOTIDE SEQUENCE [LARGE SCALE GENOMIC DNA]</scope>
    <source>
        <strain evidence="3 4">HDS1380</strain>
    </source>
</reference>
<gene>
    <name evidence="3" type="ORF">ESZ91_02965</name>
</gene>
<keyword evidence="1" id="KW-0812">Transmembrane</keyword>
<evidence type="ECO:0000313" key="3">
    <source>
        <dbReference type="EMBL" id="RXZ61366.1"/>
    </source>
</evidence>
<evidence type="ECO:0000256" key="1">
    <source>
        <dbReference type="SAM" id="Phobius"/>
    </source>
</evidence>
<keyword evidence="1" id="KW-0472">Membrane</keyword>
<dbReference type="PANTHER" id="PTHR35793:SF2">
    <property type="entry name" value="INNER MEMBRANE PROTEIN YJIG"/>
    <property type="match status" value="1"/>
</dbReference>
<feature type="transmembrane region" description="Helical" evidence="1">
    <location>
        <begin position="36"/>
        <end position="58"/>
    </location>
</feature>
<dbReference type="RefSeq" id="WP_129223986.1">
    <property type="nucleotide sequence ID" value="NZ_SDOZ01000002.1"/>
</dbReference>
<dbReference type="PANTHER" id="PTHR35793">
    <property type="entry name" value="INNER MEMBRANE PROTEIN YJIG"/>
    <property type="match status" value="1"/>
</dbReference>
<protein>
    <submittedName>
        <fullName evidence="3">Spore maturation protein</fullName>
    </submittedName>
</protein>
<dbReference type="InterPro" id="IPR011642">
    <property type="entry name" value="Gate_dom"/>
</dbReference>
<keyword evidence="1" id="KW-1133">Transmembrane helix</keyword>
<dbReference type="OrthoDB" id="9805623at2"/>
<dbReference type="GO" id="GO:0005886">
    <property type="term" value="C:plasma membrane"/>
    <property type="evidence" value="ECO:0007669"/>
    <property type="project" value="TreeGrafter"/>
</dbReference>
<accession>A0A4V1QV44</accession>
<sequence>MNLFVYLIPALFVVVFIVAAIRKVKVYDSFAEGVKGAIPLVVSLFPFVAAVLILSQLFEASGLSDGLQSLLAPVFRLVGVPEEIGKLALVKPFSGSGATALLSEIFQKYGADSYIARCACVAYGSSETVFYVAAVYFASVREKKLAVPIAIALCANFIALVFGCFLCRFF</sequence>
<feature type="transmembrane region" description="Helical" evidence="1">
    <location>
        <begin position="6"/>
        <end position="24"/>
    </location>
</feature>
<dbReference type="InterPro" id="IPR052549">
    <property type="entry name" value="SpmB"/>
</dbReference>
<comment type="caution">
    <text evidence="3">The sequence shown here is derived from an EMBL/GenBank/DDBJ whole genome shotgun (WGS) entry which is preliminary data.</text>
</comment>
<evidence type="ECO:0000259" key="2">
    <source>
        <dbReference type="Pfam" id="PF07670"/>
    </source>
</evidence>
<feature type="transmembrane region" description="Helical" evidence="1">
    <location>
        <begin position="145"/>
        <end position="167"/>
    </location>
</feature>
<name>A0A4V1QV44_9FIRM</name>
<dbReference type="Proteomes" id="UP000291269">
    <property type="component" value="Unassembled WGS sequence"/>
</dbReference>
<dbReference type="AlphaFoldDB" id="A0A4V1QV44"/>
<feature type="domain" description="Nucleoside transporter/FeoB GTPase Gate" evidence="2">
    <location>
        <begin position="42"/>
        <end position="140"/>
    </location>
</feature>
<evidence type="ECO:0000313" key="4">
    <source>
        <dbReference type="Proteomes" id="UP000291269"/>
    </source>
</evidence>
<dbReference type="Pfam" id="PF07670">
    <property type="entry name" value="Gate"/>
    <property type="match status" value="1"/>
</dbReference>
<dbReference type="EMBL" id="SDOZ01000002">
    <property type="protein sequence ID" value="RXZ61366.1"/>
    <property type="molecule type" value="Genomic_DNA"/>
</dbReference>